<evidence type="ECO:0000313" key="7">
    <source>
        <dbReference type="Proteomes" id="UP000028521"/>
    </source>
</evidence>
<evidence type="ECO:0000256" key="1">
    <source>
        <dbReference type="ARBA" id="ARBA00022801"/>
    </source>
</evidence>
<proteinExistence type="predicted"/>
<feature type="short sequence motif" description="GXSXG" evidence="4">
    <location>
        <begin position="37"/>
        <end position="41"/>
    </location>
</feature>
<dbReference type="PROSITE" id="PS51635">
    <property type="entry name" value="PNPLA"/>
    <property type="match status" value="1"/>
</dbReference>
<evidence type="ECO:0000313" key="6">
    <source>
        <dbReference type="EMBL" id="KFB00227.1"/>
    </source>
</evidence>
<keyword evidence="1 4" id="KW-0378">Hydrolase</keyword>
<feature type="short sequence motif" description="DGA/G" evidence="4">
    <location>
        <begin position="152"/>
        <end position="154"/>
    </location>
</feature>
<reference evidence="6 7" key="1">
    <citation type="journal article" date="2014" name="Genome Announc.">
        <title>Draft Genome Sequence of the Algicidal Bacterium Mangrovimonas yunxiaonensis Strain LY01.</title>
        <authorList>
            <person name="Li Y."/>
            <person name="Zhu H."/>
            <person name="Li C."/>
            <person name="Zhang H."/>
            <person name="Chen Z."/>
            <person name="Zheng W."/>
            <person name="Xu H."/>
            <person name="Zheng T."/>
        </authorList>
    </citation>
    <scope>NUCLEOTIDE SEQUENCE [LARGE SCALE GENOMIC DNA]</scope>
    <source>
        <strain evidence="6 7">LY01</strain>
    </source>
</reference>
<evidence type="ECO:0000256" key="2">
    <source>
        <dbReference type="ARBA" id="ARBA00022963"/>
    </source>
</evidence>
<dbReference type="GO" id="GO:0016787">
    <property type="term" value="F:hydrolase activity"/>
    <property type="evidence" value="ECO:0007669"/>
    <property type="project" value="UniProtKB-UniRule"/>
</dbReference>
<feature type="domain" description="PNPLA" evidence="5">
    <location>
        <begin position="6"/>
        <end position="165"/>
    </location>
</feature>
<name>A0A084THP1_9FLAO</name>
<gene>
    <name evidence="6" type="ORF">IA57_12445</name>
</gene>
<keyword evidence="7" id="KW-1185">Reference proteome</keyword>
<dbReference type="Proteomes" id="UP000028521">
    <property type="component" value="Unassembled WGS sequence"/>
</dbReference>
<dbReference type="PANTHER" id="PTHR14226:SF78">
    <property type="entry name" value="SLR0060 PROTEIN"/>
    <property type="match status" value="1"/>
</dbReference>
<sequence length="254" mass="27981">MSKLGLALSGGGIRGMAHLGVLQYLTELGIKPSVISGTSAGALVGAFYAAGFEPKQIFKIGKSEKFFNYSSLFKRQGVGLFSTDIFENIIKKHIAQETLESLEIPLFITATDLNNGKLKIFNEGSLATAVKASCCVPLVFQPVLFEGIYLSDGGILNNFPVNILEGKVDKIIGVNVNRINTIEGKIGYKQIIERTVQIAIGNSVETQKYKCDVYIEPPSIRDYGIFDFKKADEIYQTGYVYAKEKKNELLRFLD</sequence>
<feature type="active site" description="Nucleophile" evidence="4">
    <location>
        <position position="39"/>
    </location>
</feature>
<keyword evidence="3 4" id="KW-0443">Lipid metabolism</keyword>
<dbReference type="AlphaFoldDB" id="A0A084THP1"/>
<keyword evidence="2 4" id="KW-0442">Lipid degradation</keyword>
<protein>
    <recommendedName>
        <fullName evidence="5">PNPLA domain-containing protein</fullName>
    </recommendedName>
</protein>
<dbReference type="RefSeq" id="WP_036124035.1">
    <property type="nucleotide sequence ID" value="NZ_BMET01000003.1"/>
</dbReference>
<organism evidence="6 7">
    <name type="scientific">Mangrovimonas yunxiaonensis</name>
    <dbReference type="NCBI Taxonomy" id="1197477"/>
    <lineage>
        <taxon>Bacteria</taxon>
        <taxon>Pseudomonadati</taxon>
        <taxon>Bacteroidota</taxon>
        <taxon>Flavobacteriia</taxon>
        <taxon>Flavobacteriales</taxon>
        <taxon>Flavobacteriaceae</taxon>
        <taxon>Mangrovimonas</taxon>
    </lineage>
</organism>
<dbReference type="InterPro" id="IPR016035">
    <property type="entry name" value="Acyl_Trfase/lysoPLipase"/>
</dbReference>
<dbReference type="Pfam" id="PF01734">
    <property type="entry name" value="Patatin"/>
    <property type="match status" value="1"/>
</dbReference>
<dbReference type="PANTHER" id="PTHR14226">
    <property type="entry name" value="NEUROPATHY TARGET ESTERASE/SWISS CHEESE D.MELANOGASTER"/>
    <property type="match status" value="1"/>
</dbReference>
<evidence type="ECO:0000259" key="5">
    <source>
        <dbReference type="PROSITE" id="PS51635"/>
    </source>
</evidence>
<feature type="active site" description="Proton acceptor" evidence="4">
    <location>
        <position position="152"/>
    </location>
</feature>
<dbReference type="Gene3D" id="3.40.1090.10">
    <property type="entry name" value="Cytosolic phospholipase A2 catalytic domain"/>
    <property type="match status" value="1"/>
</dbReference>
<dbReference type="SUPFAM" id="SSF52151">
    <property type="entry name" value="FabD/lysophospholipase-like"/>
    <property type="match status" value="1"/>
</dbReference>
<dbReference type="STRING" id="1197477.IA57_12445"/>
<feature type="short sequence motif" description="GXGXXG" evidence="4">
    <location>
        <begin position="10"/>
        <end position="15"/>
    </location>
</feature>
<dbReference type="GO" id="GO:0016042">
    <property type="term" value="P:lipid catabolic process"/>
    <property type="evidence" value="ECO:0007669"/>
    <property type="project" value="UniProtKB-UniRule"/>
</dbReference>
<accession>A0A084THP1</accession>
<evidence type="ECO:0000256" key="4">
    <source>
        <dbReference type="PROSITE-ProRule" id="PRU01161"/>
    </source>
</evidence>
<dbReference type="OrthoDB" id="9770965at2"/>
<dbReference type="eggNOG" id="COG1752">
    <property type="taxonomic scope" value="Bacteria"/>
</dbReference>
<comment type="caution">
    <text evidence="6">The sequence shown here is derived from an EMBL/GenBank/DDBJ whole genome shotgun (WGS) entry which is preliminary data.</text>
</comment>
<reference evidence="7" key="2">
    <citation type="submission" date="2014-07" db="EMBL/GenBank/DDBJ databases">
        <title>Genome sequence of Mangrovimonas yunxiaonensis.</title>
        <authorList>
            <person name="Li Y."/>
            <person name="Zheng T."/>
        </authorList>
    </citation>
    <scope>NUCLEOTIDE SEQUENCE [LARGE SCALE GENOMIC DNA]</scope>
    <source>
        <strain evidence="7">LY01</strain>
    </source>
</reference>
<dbReference type="CDD" id="cd07205">
    <property type="entry name" value="Pat_PNPLA6_PNPLA7_NTE1_like"/>
    <property type="match status" value="1"/>
</dbReference>
<evidence type="ECO:0000256" key="3">
    <source>
        <dbReference type="ARBA" id="ARBA00023098"/>
    </source>
</evidence>
<dbReference type="InterPro" id="IPR050301">
    <property type="entry name" value="NTE"/>
</dbReference>
<dbReference type="EMBL" id="JPFK01000009">
    <property type="protein sequence ID" value="KFB00227.1"/>
    <property type="molecule type" value="Genomic_DNA"/>
</dbReference>
<dbReference type="InterPro" id="IPR002641">
    <property type="entry name" value="PNPLA_dom"/>
</dbReference>